<comment type="caution">
    <text evidence="1">The sequence shown here is derived from an EMBL/GenBank/DDBJ whole genome shotgun (WGS) entry which is preliminary data.</text>
</comment>
<accession>A0ABD3F2P6</accession>
<proteinExistence type="predicted"/>
<dbReference type="Proteomes" id="UP001632037">
    <property type="component" value="Unassembled WGS sequence"/>
</dbReference>
<dbReference type="EMBL" id="JBIMZQ010000038">
    <property type="protein sequence ID" value="KAL3661082.1"/>
    <property type="molecule type" value="Genomic_DNA"/>
</dbReference>
<sequence length="76" mass="8602">MWREYLPPKLLQMHVDVISALDQLSDAETADCNADVPLKVLKMMDEEDVFNSKLFMKAQLKKCQDESEQAGITGSL</sequence>
<name>A0ABD3F2P6_9STRA</name>
<evidence type="ECO:0000313" key="2">
    <source>
        <dbReference type="Proteomes" id="UP001632037"/>
    </source>
</evidence>
<dbReference type="AlphaFoldDB" id="A0ABD3F2P6"/>
<gene>
    <name evidence="1" type="ORF">V7S43_014096</name>
</gene>
<keyword evidence="2" id="KW-1185">Reference proteome</keyword>
<evidence type="ECO:0000313" key="1">
    <source>
        <dbReference type="EMBL" id="KAL3661082.1"/>
    </source>
</evidence>
<reference evidence="1 2" key="1">
    <citation type="submission" date="2024-09" db="EMBL/GenBank/DDBJ databases">
        <title>Genome sequencing and assembly of Phytophthora oleae, isolate VK10A, causative agent of rot of olive drupes.</title>
        <authorList>
            <person name="Conti Taguali S."/>
            <person name="Riolo M."/>
            <person name="La Spada F."/>
            <person name="Cacciola S.O."/>
            <person name="Dionisio G."/>
        </authorList>
    </citation>
    <scope>NUCLEOTIDE SEQUENCE [LARGE SCALE GENOMIC DNA]</scope>
    <source>
        <strain evidence="1 2">VK10A</strain>
    </source>
</reference>
<organism evidence="1 2">
    <name type="scientific">Phytophthora oleae</name>
    <dbReference type="NCBI Taxonomy" id="2107226"/>
    <lineage>
        <taxon>Eukaryota</taxon>
        <taxon>Sar</taxon>
        <taxon>Stramenopiles</taxon>
        <taxon>Oomycota</taxon>
        <taxon>Peronosporomycetes</taxon>
        <taxon>Peronosporales</taxon>
        <taxon>Peronosporaceae</taxon>
        <taxon>Phytophthora</taxon>
    </lineage>
</organism>
<protein>
    <submittedName>
        <fullName evidence="1">Uncharacterized protein</fullName>
    </submittedName>
</protein>